<keyword evidence="3 6" id="KW-0808">Transferase</keyword>
<feature type="active site" evidence="6">
    <location>
        <position position="143"/>
    </location>
</feature>
<evidence type="ECO:0000256" key="6">
    <source>
        <dbReference type="PROSITE-ProRule" id="PRU01362"/>
    </source>
</evidence>
<sequence>MAIRTQRFLYHLTSVANVLSIFQRGLLPRTALMEDEFADIADAEIIQGRCQQGLERYVPFHWFAKNPFDGRVYHDRPDEEFVLVAVERSHAQTQNWSVIARHPLSGGRFELLGYDEGFEAIDWDLMDLRDYHDQECKHVCMAECLAPGPVLVSQFAKIYTPSDAISGFVRTQAAAAGVRNLWIDANRNMFPTR</sequence>
<comment type="caution">
    <text evidence="6">Lacks conserved residue(s) required for the propagation of feature annotation.</text>
</comment>
<feature type="active site" description="Proton acceptor" evidence="6">
    <location>
        <position position="49"/>
    </location>
</feature>
<evidence type="ECO:0000256" key="2">
    <source>
        <dbReference type="ARBA" id="ARBA00022676"/>
    </source>
</evidence>
<feature type="domain" description="DarT" evidence="7">
    <location>
        <begin position="7"/>
        <end position="191"/>
    </location>
</feature>
<keyword evidence="1 6" id="KW-1277">Toxin-antitoxin system</keyword>
<dbReference type="GO" id="GO:0003677">
    <property type="term" value="F:DNA binding"/>
    <property type="evidence" value="ECO:0007669"/>
    <property type="project" value="UniProtKB-UniRule"/>
</dbReference>
<evidence type="ECO:0000256" key="1">
    <source>
        <dbReference type="ARBA" id="ARBA00022649"/>
    </source>
</evidence>
<gene>
    <name evidence="8" type="ORF">IEC33019_4400</name>
</gene>
<comment type="similarity">
    <text evidence="6">Belongs to the DarT ADP-ribosyltransferase family.</text>
</comment>
<name>A0A1B2FCG2_PSEPU</name>
<dbReference type="GO" id="GO:0016779">
    <property type="term" value="F:nucleotidyltransferase activity"/>
    <property type="evidence" value="ECO:0007669"/>
    <property type="project" value="UniProtKB-UniRule"/>
</dbReference>
<evidence type="ECO:0000256" key="3">
    <source>
        <dbReference type="ARBA" id="ARBA00022679"/>
    </source>
</evidence>
<dbReference type="RefSeq" id="WP_070091999.1">
    <property type="nucleotide sequence ID" value="NZ_CP016634.1"/>
</dbReference>
<evidence type="ECO:0000313" key="8">
    <source>
        <dbReference type="EMBL" id="ANY89907.1"/>
    </source>
</evidence>
<dbReference type="Pfam" id="PF14487">
    <property type="entry name" value="DarT"/>
    <property type="match status" value="1"/>
</dbReference>
<evidence type="ECO:0000256" key="5">
    <source>
        <dbReference type="ARBA" id="ARBA00023125"/>
    </source>
</evidence>
<evidence type="ECO:0000256" key="4">
    <source>
        <dbReference type="ARBA" id="ARBA00022695"/>
    </source>
</evidence>
<accession>A0A1B2FCG2</accession>
<comment type="catalytic activity">
    <reaction evidence="6">
        <text>a thymidine in DNA + NAD(+) = an N-(ADP-alpha-D-ribosyl)-thymidine in DNA + nicotinamide + H(+)</text>
        <dbReference type="Rhea" id="RHEA:71651"/>
        <dbReference type="Rhea" id="RHEA-COMP:13556"/>
        <dbReference type="Rhea" id="RHEA-COMP:18051"/>
        <dbReference type="ChEBI" id="CHEBI:15378"/>
        <dbReference type="ChEBI" id="CHEBI:17154"/>
        <dbReference type="ChEBI" id="CHEBI:57540"/>
        <dbReference type="ChEBI" id="CHEBI:137386"/>
        <dbReference type="ChEBI" id="CHEBI:191199"/>
    </reaction>
</comment>
<keyword evidence="5 6" id="KW-0238">DNA-binding</keyword>
<protein>
    <recommendedName>
        <fullName evidence="7">DarT domain-containing protein</fullName>
    </recommendedName>
</protein>
<dbReference type="EMBL" id="CP016634">
    <property type="protein sequence ID" value="ANY89907.1"/>
    <property type="molecule type" value="Genomic_DNA"/>
</dbReference>
<organism evidence="8">
    <name type="scientific">Pseudomonas putida</name>
    <name type="common">Arthrobacter siderocapsulatus</name>
    <dbReference type="NCBI Taxonomy" id="303"/>
    <lineage>
        <taxon>Bacteria</taxon>
        <taxon>Pseudomonadati</taxon>
        <taxon>Pseudomonadota</taxon>
        <taxon>Gammaproteobacteria</taxon>
        <taxon>Pseudomonadales</taxon>
        <taxon>Pseudomonadaceae</taxon>
        <taxon>Pseudomonas</taxon>
    </lineage>
</organism>
<dbReference type="AlphaFoldDB" id="A0A1B2FCG2"/>
<dbReference type="PROSITE" id="PS52018">
    <property type="entry name" value="DART"/>
    <property type="match status" value="1"/>
</dbReference>
<evidence type="ECO:0000259" key="7">
    <source>
        <dbReference type="PROSITE" id="PS52018"/>
    </source>
</evidence>
<keyword evidence="4 6" id="KW-0548">Nucleotidyltransferase</keyword>
<reference evidence="8" key="1">
    <citation type="submission" date="2016-07" db="EMBL/GenBank/DDBJ databases">
        <title>New class B carbapenemase carried by novel plasmid in Pseudomonas putida enviromental strain in eastern Amazonia.</title>
        <authorList>
            <person name="Souza C.O."/>
            <person name="Lima K.V."/>
            <person name="Brasiliense D.M."/>
            <person name="Perez-Chaparro P.J."/>
            <person name="Mamizuka E.M."/>
            <person name="Lima M.O."/>
            <person name="Lima L.N."/>
            <person name="McCulloch J.A."/>
        </authorList>
    </citation>
    <scope>NUCLEOTIDE SEQUENCE [LARGE SCALE GENOMIC DNA]</scope>
    <source>
        <strain evidence="8">IEC33019</strain>
    </source>
</reference>
<dbReference type="InterPro" id="IPR029494">
    <property type="entry name" value="DarT"/>
</dbReference>
<feature type="binding site" evidence="6">
    <location>
        <begin position="11"/>
        <end position="13"/>
    </location>
    <ligand>
        <name>NAD(+)</name>
        <dbReference type="ChEBI" id="CHEBI:57540"/>
    </ligand>
</feature>
<dbReference type="GO" id="GO:0016757">
    <property type="term" value="F:glycosyltransferase activity"/>
    <property type="evidence" value="ECO:0007669"/>
    <property type="project" value="UniProtKB-UniRule"/>
</dbReference>
<feature type="binding site" evidence="6">
    <location>
        <position position="49"/>
    </location>
    <ligand>
        <name>NAD(+)</name>
        <dbReference type="ChEBI" id="CHEBI:57540"/>
    </ligand>
</feature>
<proteinExistence type="inferred from homology"/>
<keyword evidence="2 6" id="KW-0328">Glycosyltransferase</keyword>